<sequence length="291" mass="30757">MATLVRSCPRSKLSPQNPDGAASEHTPPSPLRISSPALPLPLALAHPPPASPTLSFSSSSALANVESSSPAESDDIDTLVLPPSICDSPAELALPLSLSHSISPSSHNTNNSSMMIHRHSAPASLRMLDSRGGSALLTPYLSSTASPVARQTPYQHYFCDNLYQKLWALRSSDSGHRSSYGDQYTTAPASSSSPRKLSSCSYTSASSSSSSPSSACDDHIPLPPPCQSRALWAASRRRTASQPESAAVPPRAWAFFGRQPGGEMANIDAAMQTGFEQTESRGGRQSRLRSV</sequence>
<evidence type="ECO:0000313" key="2">
    <source>
        <dbReference type="EMBL" id="KAK7208132.1"/>
    </source>
</evidence>
<keyword evidence="3" id="KW-1185">Reference proteome</keyword>
<comment type="caution">
    <text evidence="2">The sequence shown here is derived from an EMBL/GenBank/DDBJ whole genome shotgun (WGS) entry which is preliminary data.</text>
</comment>
<evidence type="ECO:0000256" key="1">
    <source>
        <dbReference type="SAM" id="MobiDB-lite"/>
    </source>
</evidence>
<feature type="region of interest" description="Disordered" evidence="1">
    <location>
        <begin position="177"/>
        <end position="220"/>
    </location>
</feature>
<dbReference type="Proteomes" id="UP001498771">
    <property type="component" value="Unassembled WGS sequence"/>
</dbReference>
<name>A0ABR1FE53_9ASCO</name>
<feature type="compositionally biased region" description="Polar residues" evidence="1">
    <location>
        <begin position="180"/>
        <end position="189"/>
    </location>
</feature>
<gene>
    <name evidence="2" type="ORF">BZA70DRAFT_272989</name>
</gene>
<feature type="compositionally biased region" description="Low complexity" evidence="1">
    <location>
        <begin position="190"/>
        <end position="214"/>
    </location>
</feature>
<dbReference type="RefSeq" id="XP_064771165.1">
    <property type="nucleotide sequence ID" value="XM_064911763.1"/>
</dbReference>
<feature type="region of interest" description="Disordered" evidence="1">
    <location>
        <begin position="1"/>
        <end position="57"/>
    </location>
</feature>
<organism evidence="2 3">
    <name type="scientific">Myxozyma melibiosi</name>
    <dbReference type="NCBI Taxonomy" id="54550"/>
    <lineage>
        <taxon>Eukaryota</taxon>
        <taxon>Fungi</taxon>
        <taxon>Dikarya</taxon>
        <taxon>Ascomycota</taxon>
        <taxon>Saccharomycotina</taxon>
        <taxon>Lipomycetes</taxon>
        <taxon>Lipomycetales</taxon>
        <taxon>Lipomycetaceae</taxon>
        <taxon>Myxozyma</taxon>
    </lineage>
</organism>
<reference evidence="2 3" key="1">
    <citation type="submission" date="2024-03" db="EMBL/GenBank/DDBJ databases">
        <title>Genome-scale model development and genomic sequencing of the oleaginous clade Lipomyces.</title>
        <authorList>
            <consortium name="Lawrence Berkeley National Laboratory"/>
            <person name="Czajka J.J."/>
            <person name="Han Y."/>
            <person name="Kim J."/>
            <person name="Mondo S.J."/>
            <person name="Hofstad B.A."/>
            <person name="Robles A."/>
            <person name="Haridas S."/>
            <person name="Riley R."/>
            <person name="LaButti K."/>
            <person name="Pangilinan J."/>
            <person name="Andreopoulos W."/>
            <person name="Lipzen A."/>
            <person name="Yan J."/>
            <person name="Wang M."/>
            <person name="Ng V."/>
            <person name="Grigoriev I.V."/>
            <person name="Spatafora J.W."/>
            <person name="Magnuson J.K."/>
            <person name="Baker S.E."/>
            <person name="Pomraning K.R."/>
        </authorList>
    </citation>
    <scope>NUCLEOTIDE SEQUENCE [LARGE SCALE GENOMIC DNA]</scope>
    <source>
        <strain evidence="2 3">Phaff 52-87</strain>
    </source>
</reference>
<dbReference type="EMBL" id="JBBJBU010000001">
    <property type="protein sequence ID" value="KAK7208132.1"/>
    <property type="molecule type" value="Genomic_DNA"/>
</dbReference>
<feature type="region of interest" description="Disordered" evidence="1">
    <location>
        <begin position="232"/>
        <end position="291"/>
    </location>
</feature>
<protein>
    <submittedName>
        <fullName evidence="2">Uncharacterized protein</fullName>
    </submittedName>
</protein>
<evidence type="ECO:0000313" key="3">
    <source>
        <dbReference type="Proteomes" id="UP001498771"/>
    </source>
</evidence>
<proteinExistence type="predicted"/>
<feature type="compositionally biased region" description="Low complexity" evidence="1">
    <location>
        <begin position="31"/>
        <end position="45"/>
    </location>
</feature>
<dbReference type="GeneID" id="90037275"/>
<accession>A0ABR1FE53</accession>